<dbReference type="PANTHER" id="PTHR34179:SF1">
    <property type="entry name" value="TUMOR PROTEIN P53-INDUCIBLE PROTEIN 13"/>
    <property type="match status" value="1"/>
</dbReference>
<dbReference type="PANTHER" id="PTHR34179">
    <property type="entry name" value="TUMOR PROTEIN P53-INDUCIBLE PROTEIN 13"/>
    <property type="match status" value="1"/>
</dbReference>
<comment type="caution">
    <text evidence="1">The sequence shown here is derived from an EMBL/GenBank/DDBJ whole genome shotgun (WGS) entry which is preliminary data.</text>
</comment>
<reference evidence="1" key="1">
    <citation type="journal article" date="2019" name="bioRxiv">
        <title>The Genome of the Zebra Mussel, Dreissena polymorpha: A Resource for Invasive Species Research.</title>
        <authorList>
            <person name="McCartney M.A."/>
            <person name="Auch B."/>
            <person name="Kono T."/>
            <person name="Mallez S."/>
            <person name="Zhang Y."/>
            <person name="Obille A."/>
            <person name="Becker A."/>
            <person name="Abrahante J.E."/>
            <person name="Garbe J."/>
            <person name="Badalamenti J.P."/>
            <person name="Herman A."/>
            <person name="Mangelson H."/>
            <person name="Liachko I."/>
            <person name="Sullivan S."/>
            <person name="Sone E.D."/>
            <person name="Koren S."/>
            <person name="Silverstein K.A.T."/>
            <person name="Beckman K.B."/>
            <person name="Gohl D.M."/>
        </authorList>
    </citation>
    <scope>NUCLEOTIDE SEQUENCE</scope>
    <source>
        <strain evidence="1">Duluth1</strain>
        <tissue evidence="1">Whole animal</tissue>
    </source>
</reference>
<evidence type="ECO:0000313" key="1">
    <source>
        <dbReference type="EMBL" id="KAH3890696.1"/>
    </source>
</evidence>
<sequence>MGVPSSGCDDGEHGIEIDWDPRSMKESICLSGEPQVYDQGRHADIQYIDRVEEPSLMMMHVCLDTPIVYNTSVPLSGDHRPLWPVFGEYRYLPPQRWVHSLEHGAVALLYNPCTFNSRDIDVIKGVVRGCIWKHVITPYKHIPENMPYALLTYGHMRLLNHFRGEVTQQEVKLVTDFIKDTALRGPESAVLKDGQYSAGLLQPSDHSLDTRALCPDR</sequence>
<dbReference type="Proteomes" id="UP000828390">
    <property type="component" value="Unassembled WGS sequence"/>
</dbReference>
<dbReference type="Pfam" id="PF11303">
    <property type="entry name" value="DUF3105"/>
    <property type="match status" value="1"/>
</dbReference>
<protein>
    <recommendedName>
        <fullName evidence="3">DUF3105 domain-containing protein</fullName>
    </recommendedName>
</protein>
<dbReference type="EMBL" id="JAIWYP010000001">
    <property type="protein sequence ID" value="KAH3890696.1"/>
    <property type="molecule type" value="Genomic_DNA"/>
</dbReference>
<accession>A0A9D4NAC1</accession>
<dbReference type="GO" id="GO:0005737">
    <property type="term" value="C:cytoplasm"/>
    <property type="evidence" value="ECO:0007669"/>
    <property type="project" value="TreeGrafter"/>
</dbReference>
<dbReference type="InterPro" id="IPR021454">
    <property type="entry name" value="DUF3105"/>
</dbReference>
<reference evidence="1" key="2">
    <citation type="submission" date="2020-11" db="EMBL/GenBank/DDBJ databases">
        <authorList>
            <person name="McCartney M.A."/>
            <person name="Auch B."/>
            <person name="Kono T."/>
            <person name="Mallez S."/>
            <person name="Becker A."/>
            <person name="Gohl D.M."/>
            <person name="Silverstein K.A.T."/>
            <person name="Koren S."/>
            <person name="Bechman K.B."/>
            <person name="Herman A."/>
            <person name="Abrahante J.E."/>
            <person name="Garbe J."/>
        </authorList>
    </citation>
    <scope>NUCLEOTIDE SEQUENCE</scope>
    <source>
        <strain evidence="1">Duluth1</strain>
        <tissue evidence="1">Whole animal</tissue>
    </source>
</reference>
<evidence type="ECO:0000313" key="2">
    <source>
        <dbReference type="Proteomes" id="UP000828390"/>
    </source>
</evidence>
<evidence type="ECO:0008006" key="3">
    <source>
        <dbReference type="Google" id="ProtNLM"/>
    </source>
</evidence>
<gene>
    <name evidence="1" type="ORF">DPMN_014781</name>
</gene>
<dbReference type="AlphaFoldDB" id="A0A9D4NAC1"/>
<keyword evidence="2" id="KW-1185">Reference proteome</keyword>
<organism evidence="1 2">
    <name type="scientific">Dreissena polymorpha</name>
    <name type="common">Zebra mussel</name>
    <name type="synonym">Mytilus polymorpha</name>
    <dbReference type="NCBI Taxonomy" id="45954"/>
    <lineage>
        <taxon>Eukaryota</taxon>
        <taxon>Metazoa</taxon>
        <taxon>Spiralia</taxon>
        <taxon>Lophotrochozoa</taxon>
        <taxon>Mollusca</taxon>
        <taxon>Bivalvia</taxon>
        <taxon>Autobranchia</taxon>
        <taxon>Heteroconchia</taxon>
        <taxon>Euheterodonta</taxon>
        <taxon>Imparidentia</taxon>
        <taxon>Neoheterodontei</taxon>
        <taxon>Myida</taxon>
        <taxon>Dreissenoidea</taxon>
        <taxon>Dreissenidae</taxon>
        <taxon>Dreissena</taxon>
    </lineage>
</organism>
<proteinExistence type="predicted"/>
<name>A0A9D4NAC1_DREPO</name>